<dbReference type="Proteomes" id="UP001652442">
    <property type="component" value="Unassembled WGS sequence"/>
</dbReference>
<dbReference type="RefSeq" id="WP_262590928.1">
    <property type="nucleotide sequence ID" value="NZ_JAOQJQ010000002.1"/>
</dbReference>
<sequence length="52" mass="6170">MRIAFYYRKGGTTFGCMLPEEKERLHAFFAAEQKREAAKFLSRKLERGDKKK</sequence>
<dbReference type="EMBL" id="JAOQJQ010000002">
    <property type="protein sequence ID" value="MCU6762171.1"/>
    <property type="molecule type" value="Genomic_DNA"/>
</dbReference>
<name>A0ABT2TJ36_9FIRM</name>
<evidence type="ECO:0000313" key="1">
    <source>
        <dbReference type="EMBL" id="MCU6762171.1"/>
    </source>
</evidence>
<proteinExistence type="predicted"/>
<comment type="caution">
    <text evidence="1">The sequence shown here is derived from an EMBL/GenBank/DDBJ whole genome shotgun (WGS) entry which is preliminary data.</text>
</comment>
<organism evidence="1 2">
    <name type="scientific">Brotonthovivens ammoniilytica</name>
    <dbReference type="NCBI Taxonomy" id="2981725"/>
    <lineage>
        <taxon>Bacteria</taxon>
        <taxon>Bacillati</taxon>
        <taxon>Bacillota</taxon>
        <taxon>Clostridia</taxon>
        <taxon>Lachnospirales</taxon>
        <taxon>Lachnospiraceae</taxon>
        <taxon>Brotonthovivens</taxon>
    </lineage>
</organism>
<reference evidence="1 2" key="1">
    <citation type="journal article" date="2021" name="ISME Commun">
        <title>Automated analysis of genomic sequences facilitates high-throughput and comprehensive description of bacteria.</title>
        <authorList>
            <person name="Hitch T.C.A."/>
        </authorList>
    </citation>
    <scope>NUCLEOTIDE SEQUENCE [LARGE SCALE GENOMIC DNA]</scope>
    <source>
        <strain evidence="1 2">Sanger_109</strain>
    </source>
</reference>
<gene>
    <name evidence="1" type="ORF">OCV88_07415</name>
</gene>
<keyword evidence="2" id="KW-1185">Reference proteome</keyword>
<accession>A0ABT2TJ36</accession>
<evidence type="ECO:0000313" key="2">
    <source>
        <dbReference type="Proteomes" id="UP001652442"/>
    </source>
</evidence>
<protein>
    <submittedName>
        <fullName evidence="1">Uncharacterized protein</fullName>
    </submittedName>
</protein>